<dbReference type="Proteomes" id="UP001157946">
    <property type="component" value="Unassembled WGS sequence"/>
</dbReference>
<organism evidence="2 3">
    <name type="scientific">Laceyella tengchongensis</name>
    <dbReference type="NCBI Taxonomy" id="574699"/>
    <lineage>
        <taxon>Bacteria</taxon>
        <taxon>Bacillati</taxon>
        <taxon>Bacillota</taxon>
        <taxon>Bacilli</taxon>
        <taxon>Bacillales</taxon>
        <taxon>Thermoactinomycetaceae</taxon>
        <taxon>Laceyella</taxon>
    </lineage>
</organism>
<sequence length="127" mass="13788">MNLTRFSSFFLSLLSISMLVSAGCNNLSGDAPNPQPGQRITVTGTVVDTDGHPIAQVLVMPEPADDKSGPIPEIAVYTDAEGRFSWTVPPGTYDFVFRKPGYALHKERVQAIPGKQAPHLRVQLKPN</sequence>
<evidence type="ECO:0000256" key="1">
    <source>
        <dbReference type="SAM" id="SignalP"/>
    </source>
</evidence>
<keyword evidence="1" id="KW-0732">Signal</keyword>
<dbReference type="InterPro" id="IPR008969">
    <property type="entry name" value="CarboxyPept-like_regulatory"/>
</dbReference>
<dbReference type="RefSeq" id="WP_181352962.1">
    <property type="nucleotide sequence ID" value="NZ_FXTU01000001.1"/>
</dbReference>
<feature type="signal peptide" evidence="1">
    <location>
        <begin position="1"/>
        <end position="22"/>
    </location>
</feature>
<protein>
    <submittedName>
        <fullName evidence="2">Carboxypeptidase regulatory-like domain-containing protein</fullName>
    </submittedName>
</protein>
<dbReference type="GO" id="GO:0004180">
    <property type="term" value="F:carboxypeptidase activity"/>
    <property type="evidence" value="ECO:0007669"/>
    <property type="project" value="UniProtKB-KW"/>
</dbReference>
<evidence type="ECO:0000313" key="2">
    <source>
        <dbReference type="EMBL" id="SMP01123.1"/>
    </source>
</evidence>
<dbReference type="EMBL" id="FXTU01000001">
    <property type="protein sequence ID" value="SMP01123.1"/>
    <property type="molecule type" value="Genomic_DNA"/>
</dbReference>
<dbReference type="Gene3D" id="2.60.40.1120">
    <property type="entry name" value="Carboxypeptidase-like, regulatory domain"/>
    <property type="match status" value="1"/>
</dbReference>
<reference evidence="2" key="1">
    <citation type="submission" date="2017-05" db="EMBL/GenBank/DDBJ databases">
        <authorList>
            <person name="Varghese N."/>
            <person name="Submissions S."/>
        </authorList>
    </citation>
    <scope>NUCLEOTIDE SEQUENCE</scope>
    <source>
        <strain evidence="2">DSM 45262</strain>
    </source>
</reference>
<comment type="caution">
    <text evidence="2">The sequence shown here is derived from an EMBL/GenBank/DDBJ whole genome shotgun (WGS) entry which is preliminary data.</text>
</comment>
<dbReference type="AlphaFoldDB" id="A0AA46ACW8"/>
<keyword evidence="2" id="KW-0121">Carboxypeptidase</keyword>
<keyword evidence="2" id="KW-0378">Hydrolase</keyword>
<dbReference type="PROSITE" id="PS51257">
    <property type="entry name" value="PROKAR_LIPOPROTEIN"/>
    <property type="match status" value="1"/>
</dbReference>
<dbReference type="Pfam" id="PF13620">
    <property type="entry name" value="CarboxypepD_reg"/>
    <property type="match status" value="1"/>
</dbReference>
<gene>
    <name evidence="2" type="ORF">SAMN06265361_101206</name>
</gene>
<proteinExistence type="predicted"/>
<name>A0AA46ACW8_9BACL</name>
<evidence type="ECO:0000313" key="3">
    <source>
        <dbReference type="Proteomes" id="UP001157946"/>
    </source>
</evidence>
<keyword evidence="2" id="KW-0645">Protease</keyword>
<keyword evidence="3" id="KW-1185">Reference proteome</keyword>
<dbReference type="SUPFAM" id="SSF49464">
    <property type="entry name" value="Carboxypeptidase regulatory domain-like"/>
    <property type="match status" value="1"/>
</dbReference>
<feature type="chain" id="PRO_5041455149" evidence="1">
    <location>
        <begin position="23"/>
        <end position="127"/>
    </location>
</feature>
<accession>A0AA46ACW8</accession>